<feature type="domain" description="Methyl-accepting transducer" evidence="12">
    <location>
        <begin position="414"/>
        <end position="650"/>
    </location>
</feature>
<gene>
    <name evidence="14" type="ORF">EPA86_01600</name>
</gene>
<dbReference type="CDD" id="cd11386">
    <property type="entry name" value="MCP_signal"/>
    <property type="match status" value="1"/>
</dbReference>
<dbReference type="PROSITE" id="PS50885">
    <property type="entry name" value="HAMP"/>
    <property type="match status" value="1"/>
</dbReference>
<keyword evidence="7 9" id="KW-0807">Transducer</keyword>
<evidence type="ECO:0000256" key="5">
    <source>
        <dbReference type="ARBA" id="ARBA00022989"/>
    </source>
</evidence>
<dbReference type="Pfam" id="PF00672">
    <property type="entry name" value="HAMP"/>
    <property type="match status" value="1"/>
</dbReference>
<evidence type="ECO:0000256" key="7">
    <source>
        <dbReference type="ARBA" id="ARBA00023224"/>
    </source>
</evidence>
<keyword evidence="2" id="KW-1003">Cell membrane</keyword>
<feature type="domain" description="HAMP" evidence="13">
    <location>
        <begin position="355"/>
        <end position="409"/>
    </location>
</feature>
<dbReference type="CDD" id="cd06225">
    <property type="entry name" value="HAMP"/>
    <property type="match status" value="1"/>
</dbReference>
<evidence type="ECO:0000256" key="2">
    <source>
        <dbReference type="ARBA" id="ARBA00022475"/>
    </source>
</evidence>
<dbReference type="GO" id="GO:0005886">
    <property type="term" value="C:plasma membrane"/>
    <property type="evidence" value="ECO:0007669"/>
    <property type="project" value="UniProtKB-SubCell"/>
</dbReference>
<feature type="transmembrane region" description="Helical" evidence="11">
    <location>
        <begin position="331"/>
        <end position="352"/>
    </location>
</feature>
<dbReference type="InterPro" id="IPR004090">
    <property type="entry name" value="Chemotax_Me-accpt_rcpt"/>
</dbReference>
<dbReference type="OrthoDB" id="5800769at2"/>
<dbReference type="FunFam" id="1.10.287.950:FF:000001">
    <property type="entry name" value="Methyl-accepting chemotaxis sensory transducer"/>
    <property type="match status" value="1"/>
</dbReference>
<evidence type="ECO:0000256" key="6">
    <source>
        <dbReference type="ARBA" id="ARBA00023136"/>
    </source>
</evidence>
<evidence type="ECO:0000256" key="3">
    <source>
        <dbReference type="ARBA" id="ARBA00022500"/>
    </source>
</evidence>
<evidence type="ECO:0000256" key="10">
    <source>
        <dbReference type="SAM" id="Coils"/>
    </source>
</evidence>
<keyword evidence="3" id="KW-0145">Chemotaxis</keyword>
<dbReference type="SUPFAM" id="SSF58104">
    <property type="entry name" value="Methyl-accepting chemotaxis protein (MCP) signaling domain"/>
    <property type="match status" value="1"/>
</dbReference>
<dbReference type="SMART" id="SM00304">
    <property type="entry name" value="HAMP"/>
    <property type="match status" value="1"/>
</dbReference>
<accession>A0A502LET6</accession>
<dbReference type="AlphaFoldDB" id="A0A502LET6"/>
<evidence type="ECO:0000313" key="15">
    <source>
        <dbReference type="Proteomes" id="UP000315303"/>
    </source>
</evidence>
<dbReference type="PROSITE" id="PS50111">
    <property type="entry name" value="CHEMOTAXIS_TRANSDUC_2"/>
    <property type="match status" value="1"/>
</dbReference>
<evidence type="ECO:0000313" key="14">
    <source>
        <dbReference type="EMBL" id="TPH18487.1"/>
    </source>
</evidence>
<dbReference type="GO" id="GO:0006935">
    <property type="term" value="P:chemotaxis"/>
    <property type="evidence" value="ECO:0007669"/>
    <property type="project" value="UniProtKB-KW"/>
</dbReference>
<evidence type="ECO:0000256" key="1">
    <source>
        <dbReference type="ARBA" id="ARBA00004651"/>
    </source>
</evidence>
<evidence type="ECO:0000256" key="4">
    <source>
        <dbReference type="ARBA" id="ARBA00022692"/>
    </source>
</evidence>
<dbReference type="Proteomes" id="UP000315303">
    <property type="component" value="Unassembled WGS sequence"/>
</dbReference>
<keyword evidence="6 11" id="KW-0472">Membrane</keyword>
<comment type="similarity">
    <text evidence="8">Belongs to the methyl-accepting chemotaxis (MCP) protein family.</text>
</comment>
<keyword evidence="5 11" id="KW-1133">Transmembrane helix</keyword>
<dbReference type="EMBL" id="SAWY01000003">
    <property type="protein sequence ID" value="TPH18487.1"/>
    <property type="molecule type" value="Genomic_DNA"/>
</dbReference>
<dbReference type="SMART" id="SM00283">
    <property type="entry name" value="MA"/>
    <property type="match status" value="1"/>
</dbReference>
<dbReference type="GO" id="GO:0007165">
    <property type="term" value="P:signal transduction"/>
    <property type="evidence" value="ECO:0007669"/>
    <property type="project" value="UniProtKB-KW"/>
</dbReference>
<sequence length="686" mass="76688">MDMMSINISSINMLRFFMKLKNSVTAKLVGATASAIFVILLITTYILVSKVSENTSERLDSDIEKSIELYASDIESYFKTHITRAEVIFRNTWLIDWFEQHRDRGQNLDTPEYKRLMKVFSREMEGREDIASVFFGSKYTGEYFDQGGVSGLTGYNVLTRPWWQEVRDTNAWNVSGVTYEPQIESFYVAINFPIVNFSNEFIGAGGVDLYLQAIDEIVSKINFNGVGQAFLIDNNGDMIVFNSEKLADVNIAERKTTNIKLANLENNNQHNGFSDLNEQMLSRAKGTAKVVWNNEQYHVQYRDVVVDKLNLKWKLAVMVPQDYVDAPVDEAMISAILVSLGILLITLLVLWFSTAKLLQPLLSVKQALVEIAGGAGDLSQRIKIKSDDEVGQLSDAFNRFIEQIQNIVSRVQQTSEELRDTTVKVAKVSEITVSKTSDAEQELHLATETVSSMAENAHTIKERISTARETAHIASQTSQKGQDVLASSMDGLVKLNANFDSAVHTIEELRASSQSIGEVMDVIKNIADQTNLLALNAAIESARAGEHGRGFAVVADEVRQLAQRTQESTTSIQQNIEDLQAKAHAAEDSMSNTREQVNQYMDNSKTVHTQLTEIASVVETNRDDMQEIVNITSEQDNVAQNIREMMQHVNQLGTDTSDEAQSLMAISSALETKTDRLKDLVGRFKI</sequence>
<dbReference type="Gene3D" id="3.30.450.20">
    <property type="entry name" value="PAS domain"/>
    <property type="match status" value="2"/>
</dbReference>
<evidence type="ECO:0000256" key="8">
    <source>
        <dbReference type="ARBA" id="ARBA00029447"/>
    </source>
</evidence>
<dbReference type="InterPro" id="IPR003660">
    <property type="entry name" value="HAMP_dom"/>
</dbReference>
<feature type="transmembrane region" description="Helical" evidence="11">
    <location>
        <begin position="28"/>
        <end position="48"/>
    </location>
</feature>
<keyword evidence="10" id="KW-0175">Coiled coil</keyword>
<keyword evidence="15" id="KW-1185">Reference proteome</keyword>
<dbReference type="GO" id="GO:0004888">
    <property type="term" value="F:transmembrane signaling receptor activity"/>
    <property type="evidence" value="ECO:0007669"/>
    <property type="project" value="InterPro"/>
</dbReference>
<dbReference type="Gene3D" id="1.10.287.950">
    <property type="entry name" value="Methyl-accepting chemotaxis protein"/>
    <property type="match status" value="1"/>
</dbReference>
<evidence type="ECO:0000259" key="12">
    <source>
        <dbReference type="PROSITE" id="PS50111"/>
    </source>
</evidence>
<evidence type="ECO:0000256" key="9">
    <source>
        <dbReference type="PROSITE-ProRule" id="PRU00284"/>
    </source>
</evidence>
<reference evidence="14 15" key="1">
    <citation type="submission" date="2019-01" db="EMBL/GenBank/DDBJ databases">
        <title>Litorilituus lipolytica sp. nov., isolated from intertidal sand of the Yellow Sea in China.</title>
        <authorList>
            <person name="Liu A."/>
        </authorList>
    </citation>
    <scope>NUCLEOTIDE SEQUENCE [LARGE SCALE GENOMIC DNA]</scope>
    <source>
        <strain evidence="14 15">RZ04</strain>
    </source>
</reference>
<comment type="subcellular location">
    <subcellularLocation>
        <location evidence="1">Cell membrane</location>
        <topology evidence="1">Multi-pass membrane protein</topology>
    </subcellularLocation>
</comment>
<evidence type="ECO:0000259" key="13">
    <source>
        <dbReference type="PROSITE" id="PS50885"/>
    </source>
</evidence>
<dbReference type="PANTHER" id="PTHR32089">
    <property type="entry name" value="METHYL-ACCEPTING CHEMOTAXIS PROTEIN MCPB"/>
    <property type="match status" value="1"/>
</dbReference>
<organism evidence="14 15">
    <name type="scientific">Litorilituus lipolyticus</name>
    <dbReference type="NCBI Taxonomy" id="2491017"/>
    <lineage>
        <taxon>Bacteria</taxon>
        <taxon>Pseudomonadati</taxon>
        <taxon>Pseudomonadota</taxon>
        <taxon>Gammaproteobacteria</taxon>
        <taxon>Alteromonadales</taxon>
        <taxon>Colwelliaceae</taxon>
        <taxon>Litorilituus</taxon>
    </lineage>
</organism>
<comment type="caution">
    <text evidence="14">The sequence shown here is derived from an EMBL/GenBank/DDBJ whole genome shotgun (WGS) entry which is preliminary data.</text>
</comment>
<dbReference type="Pfam" id="PF02743">
    <property type="entry name" value="dCache_1"/>
    <property type="match status" value="1"/>
</dbReference>
<evidence type="ECO:0000256" key="11">
    <source>
        <dbReference type="SAM" id="Phobius"/>
    </source>
</evidence>
<feature type="coiled-coil region" evidence="10">
    <location>
        <begin position="562"/>
        <end position="603"/>
    </location>
</feature>
<dbReference type="PRINTS" id="PR00260">
    <property type="entry name" value="CHEMTRNSDUCR"/>
</dbReference>
<dbReference type="InterPro" id="IPR004089">
    <property type="entry name" value="MCPsignal_dom"/>
</dbReference>
<name>A0A502LET6_9GAMM</name>
<protein>
    <submittedName>
        <fullName evidence="14">Methyl-accepting chemotaxis protein</fullName>
    </submittedName>
</protein>
<keyword evidence="4 11" id="KW-0812">Transmembrane</keyword>
<dbReference type="Pfam" id="PF00015">
    <property type="entry name" value="MCPsignal"/>
    <property type="match status" value="1"/>
</dbReference>
<proteinExistence type="inferred from homology"/>
<dbReference type="PANTHER" id="PTHR32089:SF112">
    <property type="entry name" value="LYSOZYME-LIKE PROTEIN-RELATED"/>
    <property type="match status" value="1"/>
</dbReference>
<dbReference type="InterPro" id="IPR033479">
    <property type="entry name" value="dCache_1"/>
</dbReference>